<keyword evidence="4" id="KW-1185">Reference proteome</keyword>
<keyword evidence="2" id="KW-0812">Transmembrane</keyword>
<evidence type="ECO:0000256" key="2">
    <source>
        <dbReference type="SAM" id="Phobius"/>
    </source>
</evidence>
<dbReference type="AlphaFoldDB" id="A0A9P8WB10"/>
<name>A0A9P8WB10_9HYPO</name>
<reference evidence="3 4" key="1">
    <citation type="journal article" date="2021" name="Nat. Commun.">
        <title>Genetic determinants of endophytism in the Arabidopsis root mycobiome.</title>
        <authorList>
            <person name="Mesny F."/>
            <person name="Miyauchi S."/>
            <person name="Thiergart T."/>
            <person name="Pickel B."/>
            <person name="Atanasova L."/>
            <person name="Karlsson M."/>
            <person name="Huettel B."/>
            <person name="Barry K.W."/>
            <person name="Haridas S."/>
            <person name="Chen C."/>
            <person name="Bauer D."/>
            <person name="Andreopoulos W."/>
            <person name="Pangilinan J."/>
            <person name="LaButti K."/>
            <person name="Riley R."/>
            <person name="Lipzen A."/>
            <person name="Clum A."/>
            <person name="Drula E."/>
            <person name="Henrissat B."/>
            <person name="Kohler A."/>
            <person name="Grigoriev I.V."/>
            <person name="Martin F.M."/>
            <person name="Hacquard S."/>
        </authorList>
    </citation>
    <scope>NUCLEOTIDE SEQUENCE [LARGE SCALE GENOMIC DNA]</scope>
    <source>
        <strain evidence="3 4">MPI-CAGE-CH-0241</strain>
    </source>
</reference>
<gene>
    <name evidence="3" type="ORF">B0T10DRAFT_590098</name>
</gene>
<evidence type="ECO:0000256" key="1">
    <source>
        <dbReference type="SAM" id="MobiDB-lite"/>
    </source>
</evidence>
<feature type="compositionally biased region" description="Basic and acidic residues" evidence="1">
    <location>
        <begin position="131"/>
        <end position="155"/>
    </location>
</feature>
<feature type="compositionally biased region" description="Pro residues" evidence="1">
    <location>
        <begin position="68"/>
        <end position="79"/>
    </location>
</feature>
<sequence>MSSPRPFPLRQEAGHKPLLFSQRPRNHRPPDIYVEWSNFLSFYSPTVEWVQDETFFSPLLSPSLSTSPPIPAPSPPPIPARKRPHIASPKKPHLKIQIPSQTKGTAKIHPKTPYPSVGLQSPSGPRATHQPADHTPRQRSEEPTKPHERDNPDSETSVKDFFMKLGKIVGIFLVFQLARAMGSVLSLLTGVAIAVNAMLLFTAG</sequence>
<keyword evidence="2" id="KW-0472">Membrane</keyword>
<feature type="compositionally biased region" description="Basic residues" evidence="1">
    <location>
        <begin position="80"/>
        <end position="94"/>
    </location>
</feature>
<feature type="region of interest" description="Disordered" evidence="1">
    <location>
        <begin position="1"/>
        <end position="26"/>
    </location>
</feature>
<keyword evidence="2" id="KW-1133">Transmembrane helix</keyword>
<accession>A0A9P8WB10</accession>
<feature type="region of interest" description="Disordered" evidence="1">
    <location>
        <begin position="64"/>
        <end position="155"/>
    </location>
</feature>
<comment type="caution">
    <text evidence="3">The sequence shown here is derived from an EMBL/GenBank/DDBJ whole genome shotgun (WGS) entry which is preliminary data.</text>
</comment>
<organism evidence="3 4">
    <name type="scientific">Thelonectria olida</name>
    <dbReference type="NCBI Taxonomy" id="1576542"/>
    <lineage>
        <taxon>Eukaryota</taxon>
        <taxon>Fungi</taxon>
        <taxon>Dikarya</taxon>
        <taxon>Ascomycota</taxon>
        <taxon>Pezizomycotina</taxon>
        <taxon>Sordariomycetes</taxon>
        <taxon>Hypocreomycetidae</taxon>
        <taxon>Hypocreales</taxon>
        <taxon>Nectriaceae</taxon>
        <taxon>Thelonectria</taxon>
    </lineage>
</organism>
<protein>
    <submittedName>
        <fullName evidence="3">Uncharacterized protein</fullName>
    </submittedName>
</protein>
<dbReference type="EMBL" id="JAGPYM010000005">
    <property type="protein sequence ID" value="KAH6894491.1"/>
    <property type="molecule type" value="Genomic_DNA"/>
</dbReference>
<feature type="transmembrane region" description="Helical" evidence="2">
    <location>
        <begin position="184"/>
        <end position="203"/>
    </location>
</feature>
<evidence type="ECO:0000313" key="3">
    <source>
        <dbReference type="EMBL" id="KAH6894491.1"/>
    </source>
</evidence>
<dbReference type="Proteomes" id="UP000777438">
    <property type="component" value="Unassembled WGS sequence"/>
</dbReference>
<evidence type="ECO:0000313" key="4">
    <source>
        <dbReference type="Proteomes" id="UP000777438"/>
    </source>
</evidence>
<proteinExistence type="predicted"/>